<dbReference type="InterPro" id="IPR004424">
    <property type="entry name" value="IspE"/>
</dbReference>
<dbReference type="Proteomes" id="UP001548189">
    <property type="component" value="Unassembled WGS sequence"/>
</dbReference>
<keyword evidence="1" id="KW-0808">Transferase</keyword>
<evidence type="ECO:0000313" key="2">
    <source>
        <dbReference type="Proteomes" id="UP001548189"/>
    </source>
</evidence>
<comment type="caution">
    <text evidence="1">The sequence shown here is derived from an EMBL/GenBank/DDBJ whole genome shotgun (WGS) entry which is preliminary data.</text>
</comment>
<dbReference type="GO" id="GO:0050515">
    <property type="term" value="F:4-(cytidine 5'-diphospho)-2-C-methyl-D-erythritol kinase activity"/>
    <property type="evidence" value="ECO:0007669"/>
    <property type="project" value="UniProtKB-EC"/>
</dbReference>
<keyword evidence="2" id="KW-1185">Reference proteome</keyword>
<evidence type="ECO:0000313" key="1">
    <source>
        <dbReference type="EMBL" id="MET1254814.1"/>
    </source>
</evidence>
<dbReference type="PIRSF" id="PIRSF010376">
    <property type="entry name" value="IspE"/>
    <property type="match status" value="1"/>
</dbReference>
<proteinExistence type="inferred from homology"/>
<gene>
    <name evidence="1" type="primary">ispE</name>
    <name evidence="1" type="ORF">ABVT43_06735</name>
</gene>
<dbReference type="SUPFAM" id="SSF54211">
    <property type="entry name" value="Ribosomal protein S5 domain 2-like"/>
    <property type="match status" value="1"/>
</dbReference>
<protein>
    <submittedName>
        <fullName evidence="1">4-(Cytidine 5'-diphospho)-2-C-methyl-D-erythritol kinase</fullName>
        <ecNumber evidence="1">2.7.1.148</ecNumber>
    </submittedName>
</protein>
<dbReference type="Gene3D" id="3.30.230.10">
    <property type="match status" value="1"/>
</dbReference>
<dbReference type="InterPro" id="IPR014721">
    <property type="entry name" value="Ribsml_uS5_D2-typ_fold_subgr"/>
</dbReference>
<dbReference type="NCBIfam" id="TIGR00154">
    <property type="entry name" value="ispE"/>
    <property type="match status" value="1"/>
</dbReference>
<organism evidence="1 2">
    <name type="scientific">Aliikangiella maris</name>
    <dbReference type="NCBI Taxonomy" id="3162458"/>
    <lineage>
        <taxon>Bacteria</taxon>
        <taxon>Pseudomonadati</taxon>
        <taxon>Pseudomonadota</taxon>
        <taxon>Gammaproteobacteria</taxon>
        <taxon>Oceanospirillales</taxon>
        <taxon>Pleioneaceae</taxon>
        <taxon>Aliikangiella</taxon>
    </lineage>
</organism>
<reference evidence="1 2" key="1">
    <citation type="submission" date="2024-06" db="EMBL/GenBank/DDBJ databases">
        <authorList>
            <person name="Li F."/>
        </authorList>
    </citation>
    <scope>NUCLEOTIDE SEQUENCE [LARGE SCALE GENOMIC DNA]</scope>
    <source>
        <strain evidence="1 2">GXAS 311</strain>
    </source>
</reference>
<dbReference type="EC" id="2.7.1.148" evidence="1"/>
<dbReference type="EMBL" id="JBEVCJ010000005">
    <property type="protein sequence ID" value="MET1254814.1"/>
    <property type="molecule type" value="Genomic_DNA"/>
</dbReference>
<name>A0ABV2BSB5_9GAMM</name>
<dbReference type="InterPro" id="IPR036554">
    <property type="entry name" value="GHMP_kinase_C_sf"/>
</dbReference>
<keyword evidence="1" id="KW-0418">Kinase</keyword>
<dbReference type="Pfam" id="PF08544">
    <property type="entry name" value="GHMP_kinases_C"/>
    <property type="match status" value="1"/>
</dbReference>
<dbReference type="InterPro" id="IPR020568">
    <property type="entry name" value="Ribosomal_Su5_D2-typ_SF"/>
</dbReference>
<dbReference type="Pfam" id="PF00288">
    <property type="entry name" value="GHMP_kinases_N"/>
    <property type="match status" value="1"/>
</dbReference>
<sequence length="304" mass="33084">MTKTPKRWASPAKLNLFLQVIGRRTDGYHLLQSIFQLLEFGDELEIHPNESGQIELACNISQLATADNLVVRAANALKQTALAQNAFNQPQAQARIKNLGASIKLYKNLPAGGGLGGGSSNCATTLLALNHLWKLNLDYSLLAKTGLSLGADVPFFVHGQNAFVEGIGEKLTTISLPECWYLVIQPGCHIATAKIFSNPLLTRNSKAIRIRDLNALELPYQGVNTLQAVACQAHPEVQQAVDWLKQFSPSARMTGSGSCVFAAFDNEQEVRKIAAQCEWSHFVTKGINLSPVHIDLQTKVGKAD</sequence>
<dbReference type="InterPro" id="IPR006204">
    <property type="entry name" value="GHMP_kinase_N_dom"/>
</dbReference>
<dbReference type="Gene3D" id="3.30.70.890">
    <property type="entry name" value="GHMP kinase, C-terminal domain"/>
    <property type="match status" value="1"/>
</dbReference>
<dbReference type="PANTHER" id="PTHR43527:SF2">
    <property type="entry name" value="4-DIPHOSPHOCYTIDYL-2-C-METHYL-D-ERYTHRITOL KINASE, CHLOROPLASTIC"/>
    <property type="match status" value="1"/>
</dbReference>
<dbReference type="HAMAP" id="MF_00061">
    <property type="entry name" value="IspE"/>
    <property type="match status" value="1"/>
</dbReference>
<dbReference type="PANTHER" id="PTHR43527">
    <property type="entry name" value="4-DIPHOSPHOCYTIDYL-2-C-METHYL-D-ERYTHRITOL KINASE, CHLOROPLASTIC"/>
    <property type="match status" value="1"/>
</dbReference>
<dbReference type="InterPro" id="IPR013750">
    <property type="entry name" value="GHMP_kinase_C_dom"/>
</dbReference>
<accession>A0ABV2BSB5</accession>
<dbReference type="SUPFAM" id="SSF55060">
    <property type="entry name" value="GHMP Kinase, C-terminal domain"/>
    <property type="match status" value="1"/>
</dbReference>